<sequence length="265" mass="27932">MSSIIRPTPRQRTRRLVVLAAALFAIIVPLVQNLAGLGLNQAEFAADGNSTLRVAGYAFSIWGLIYIGILAYAIRQALPQTGESPLLGRMGLPSAVAFFGIGFWIIVAALNLKAASVGVIFASLIALLLPMLAVSGHIRALRMFDRERILLVWPLVALAGWLTVAAPLNLITTATAFNALPAALSPDLWAIVAIVAVTVVALAVTAVLRTLAYPLPTAWGLLGAFVAEQADKPTVAFTALAGAIVLLIGGLLLTFRLRPGVERAR</sequence>
<gene>
    <name evidence="2" type="ORF">RM53_03965</name>
</gene>
<proteinExistence type="predicted"/>
<feature type="transmembrane region" description="Helical" evidence="1">
    <location>
        <begin position="150"/>
        <end position="168"/>
    </location>
</feature>
<evidence type="ECO:0000313" key="3">
    <source>
        <dbReference type="Proteomes" id="UP000031166"/>
    </source>
</evidence>
<comment type="caution">
    <text evidence="2">The sequence shown here is derived from an EMBL/GenBank/DDBJ whole genome shotgun (WGS) entry which is preliminary data.</text>
</comment>
<keyword evidence="1" id="KW-0472">Membrane</keyword>
<feature type="transmembrane region" description="Helical" evidence="1">
    <location>
        <begin position="55"/>
        <end position="74"/>
    </location>
</feature>
<feature type="transmembrane region" description="Helical" evidence="1">
    <location>
        <begin position="116"/>
        <end position="138"/>
    </location>
</feature>
<feature type="transmembrane region" description="Helical" evidence="1">
    <location>
        <begin position="213"/>
        <end position="230"/>
    </location>
</feature>
<dbReference type="AlphaFoldDB" id="A0A0B4CH37"/>
<feature type="transmembrane region" description="Helical" evidence="1">
    <location>
        <begin position="86"/>
        <end position="110"/>
    </location>
</feature>
<protein>
    <recommendedName>
        <fullName evidence="4">Tryptophan-rich sensory protein</fullName>
    </recommendedName>
</protein>
<feature type="transmembrane region" description="Helical" evidence="1">
    <location>
        <begin position="188"/>
        <end position="208"/>
    </location>
</feature>
<keyword evidence="1" id="KW-1133">Transmembrane helix</keyword>
<dbReference type="Proteomes" id="UP000031166">
    <property type="component" value="Unassembled WGS sequence"/>
</dbReference>
<organism evidence="2 3">
    <name type="scientific">Brevundimonas nasdae</name>
    <dbReference type="NCBI Taxonomy" id="172043"/>
    <lineage>
        <taxon>Bacteria</taxon>
        <taxon>Pseudomonadati</taxon>
        <taxon>Pseudomonadota</taxon>
        <taxon>Alphaproteobacteria</taxon>
        <taxon>Caulobacterales</taxon>
        <taxon>Caulobacteraceae</taxon>
        <taxon>Brevundimonas</taxon>
    </lineage>
</organism>
<dbReference type="RefSeq" id="WP_039244419.1">
    <property type="nucleotide sequence ID" value="NZ_JWSY01000004.1"/>
</dbReference>
<dbReference type="STRING" id="172043.RM53_03965"/>
<name>A0A0B4CH37_9CAUL</name>
<keyword evidence="1" id="KW-0812">Transmembrane</keyword>
<evidence type="ECO:0000313" key="2">
    <source>
        <dbReference type="EMBL" id="KIC60604.1"/>
    </source>
</evidence>
<dbReference type="EMBL" id="JWSY01000004">
    <property type="protein sequence ID" value="KIC60604.1"/>
    <property type="molecule type" value="Genomic_DNA"/>
</dbReference>
<accession>A0A0B4CH37</accession>
<reference evidence="2 3" key="1">
    <citation type="submission" date="2014-12" db="EMBL/GenBank/DDBJ databases">
        <title>Genome sequencing of Brevundimonas nasdae TPW30.</title>
        <authorList>
            <person name="Tan P.W."/>
            <person name="Chan K.-G."/>
        </authorList>
    </citation>
    <scope>NUCLEOTIDE SEQUENCE [LARGE SCALE GENOMIC DNA]</scope>
    <source>
        <strain evidence="2 3">TPW30</strain>
    </source>
</reference>
<evidence type="ECO:0008006" key="4">
    <source>
        <dbReference type="Google" id="ProtNLM"/>
    </source>
</evidence>
<feature type="transmembrane region" description="Helical" evidence="1">
    <location>
        <begin position="236"/>
        <end position="255"/>
    </location>
</feature>
<evidence type="ECO:0000256" key="1">
    <source>
        <dbReference type="SAM" id="Phobius"/>
    </source>
</evidence>